<reference evidence="1" key="2">
    <citation type="journal article" date="2015" name="Data Brief">
        <title>Shoot transcriptome of the giant reed, Arundo donax.</title>
        <authorList>
            <person name="Barrero R.A."/>
            <person name="Guerrero F.D."/>
            <person name="Moolhuijzen P."/>
            <person name="Goolsby J.A."/>
            <person name="Tidwell J."/>
            <person name="Bellgard S.E."/>
            <person name="Bellgard M.I."/>
        </authorList>
    </citation>
    <scope>NUCLEOTIDE SEQUENCE</scope>
    <source>
        <tissue evidence="1">Shoot tissue taken approximately 20 cm above the soil surface</tissue>
    </source>
</reference>
<sequence>MKNHSCGQRPVQIILYCCHRALHTFSTYLLTIVAQSTIMR</sequence>
<dbReference type="AlphaFoldDB" id="A0A0A9F3P3"/>
<accession>A0A0A9F3P3</accession>
<reference evidence="1" key="1">
    <citation type="submission" date="2014-09" db="EMBL/GenBank/DDBJ databases">
        <authorList>
            <person name="Magalhaes I.L.F."/>
            <person name="Oliveira U."/>
            <person name="Santos F.R."/>
            <person name="Vidigal T.H.D.A."/>
            <person name="Brescovit A.D."/>
            <person name="Santos A.J."/>
        </authorList>
    </citation>
    <scope>NUCLEOTIDE SEQUENCE</scope>
    <source>
        <tissue evidence="1">Shoot tissue taken approximately 20 cm above the soil surface</tissue>
    </source>
</reference>
<name>A0A0A9F3P3_ARUDO</name>
<evidence type="ECO:0000313" key="1">
    <source>
        <dbReference type="EMBL" id="JAE05839.1"/>
    </source>
</evidence>
<dbReference type="EMBL" id="GBRH01192057">
    <property type="protein sequence ID" value="JAE05839.1"/>
    <property type="molecule type" value="Transcribed_RNA"/>
</dbReference>
<dbReference type="EMBL" id="GBRH01280956">
    <property type="protein sequence ID" value="JAD16939.1"/>
    <property type="molecule type" value="Transcribed_RNA"/>
</dbReference>
<proteinExistence type="predicted"/>
<protein>
    <submittedName>
        <fullName evidence="1">Uncharacterized protein</fullName>
    </submittedName>
</protein>
<organism evidence="1">
    <name type="scientific">Arundo donax</name>
    <name type="common">Giant reed</name>
    <name type="synonym">Donax arundinaceus</name>
    <dbReference type="NCBI Taxonomy" id="35708"/>
    <lineage>
        <taxon>Eukaryota</taxon>
        <taxon>Viridiplantae</taxon>
        <taxon>Streptophyta</taxon>
        <taxon>Embryophyta</taxon>
        <taxon>Tracheophyta</taxon>
        <taxon>Spermatophyta</taxon>
        <taxon>Magnoliopsida</taxon>
        <taxon>Liliopsida</taxon>
        <taxon>Poales</taxon>
        <taxon>Poaceae</taxon>
        <taxon>PACMAD clade</taxon>
        <taxon>Arundinoideae</taxon>
        <taxon>Arundineae</taxon>
        <taxon>Arundo</taxon>
    </lineage>
</organism>